<dbReference type="OrthoDB" id="287587at2"/>
<dbReference type="GO" id="GO:0001671">
    <property type="term" value="F:ATPase activator activity"/>
    <property type="evidence" value="ECO:0007669"/>
    <property type="project" value="InterPro"/>
</dbReference>
<keyword evidence="6" id="KW-1185">Reference proteome</keyword>
<gene>
    <name evidence="5" type="ORF">OI18_08210</name>
</gene>
<dbReference type="Proteomes" id="UP000031408">
    <property type="component" value="Unassembled WGS sequence"/>
</dbReference>
<dbReference type="NCBIfam" id="TIGR00714">
    <property type="entry name" value="hscB"/>
    <property type="match status" value="1"/>
</dbReference>
<accession>A0A0C1L5U2</accession>
<keyword evidence="2" id="KW-0143">Chaperone</keyword>
<evidence type="ECO:0000256" key="3">
    <source>
        <dbReference type="ARBA" id="ARBA00025596"/>
    </source>
</evidence>
<dbReference type="AlphaFoldDB" id="A0A0C1L5U2"/>
<evidence type="ECO:0000259" key="4">
    <source>
        <dbReference type="PROSITE" id="PS50076"/>
    </source>
</evidence>
<evidence type="ECO:0000256" key="2">
    <source>
        <dbReference type="ARBA" id="ARBA00023186"/>
    </source>
</evidence>
<organism evidence="5 6">
    <name type="scientific">Flavihumibacter solisilvae</name>
    <dbReference type="NCBI Taxonomy" id="1349421"/>
    <lineage>
        <taxon>Bacteria</taxon>
        <taxon>Pseudomonadati</taxon>
        <taxon>Bacteroidota</taxon>
        <taxon>Chitinophagia</taxon>
        <taxon>Chitinophagales</taxon>
        <taxon>Chitinophagaceae</taxon>
        <taxon>Flavihumibacter</taxon>
    </lineage>
</organism>
<comment type="function">
    <text evidence="3">Co-chaperone involved in the maturation of iron-sulfur cluster-containing proteins. Seems to help targeting proteins to be folded toward HscA.</text>
</comment>
<dbReference type="Pfam" id="PF00226">
    <property type="entry name" value="DnaJ"/>
    <property type="match status" value="1"/>
</dbReference>
<protein>
    <recommendedName>
        <fullName evidence="4">J domain-containing protein</fullName>
    </recommendedName>
</protein>
<dbReference type="STRING" id="1349421.OI18_08210"/>
<dbReference type="EMBL" id="JSVC01000009">
    <property type="protein sequence ID" value="KIC94886.1"/>
    <property type="molecule type" value="Genomic_DNA"/>
</dbReference>
<dbReference type="SUPFAM" id="SSF47144">
    <property type="entry name" value="HSC20 (HSCB), C-terminal oligomerisation domain"/>
    <property type="match status" value="1"/>
</dbReference>
<feature type="domain" description="J" evidence="4">
    <location>
        <begin position="2"/>
        <end position="76"/>
    </location>
</feature>
<dbReference type="RefSeq" id="WP_039138887.1">
    <property type="nucleotide sequence ID" value="NZ_JSVC01000009.1"/>
</dbReference>
<proteinExistence type="inferred from homology"/>
<dbReference type="Gene3D" id="1.10.287.110">
    <property type="entry name" value="DnaJ domain"/>
    <property type="match status" value="1"/>
</dbReference>
<dbReference type="CDD" id="cd06257">
    <property type="entry name" value="DnaJ"/>
    <property type="match status" value="1"/>
</dbReference>
<dbReference type="InterPro" id="IPR004640">
    <property type="entry name" value="HscB"/>
</dbReference>
<dbReference type="PANTHER" id="PTHR14021:SF15">
    <property type="entry name" value="IRON-SULFUR CLUSTER CO-CHAPERONE PROTEIN HSCB"/>
    <property type="match status" value="1"/>
</dbReference>
<dbReference type="GO" id="GO:0044571">
    <property type="term" value="P:[2Fe-2S] cluster assembly"/>
    <property type="evidence" value="ECO:0007669"/>
    <property type="project" value="InterPro"/>
</dbReference>
<comment type="similarity">
    <text evidence="1">Belongs to the HscB family.</text>
</comment>
<evidence type="ECO:0000256" key="1">
    <source>
        <dbReference type="ARBA" id="ARBA00010476"/>
    </source>
</evidence>
<sequence>MNYFELYGIPVTFEVDPGVLKKKYYELSRRYHPDFFTQASPEEQADVLEKSSQVNKAYKAFRDKDSTMQYLLEMKGLVEPEEKYQLDPMFLSEVMDINEQLMEWEMEEDPELLERAETAANELLKSIYDEVEQDMAGYQEAVTSEKALLRVKDYYYRKKYLQRILDKIASSRNIATRK</sequence>
<dbReference type="InterPro" id="IPR009073">
    <property type="entry name" value="HscB_oligo_C"/>
</dbReference>
<evidence type="ECO:0000313" key="5">
    <source>
        <dbReference type="EMBL" id="KIC94886.1"/>
    </source>
</evidence>
<evidence type="ECO:0000313" key="6">
    <source>
        <dbReference type="Proteomes" id="UP000031408"/>
    </source>
</evidence>
<dbReference type="PANTHER" id="PTHR14021">
    <property type="entry name" value="IRON-SULFUR CLUSTER CO-CHAPERONE PROTEIN HSCB"/>
    <property type="match status" value="1"/>
</dbReference>
<dbReference type="GO" id="GO:0051087">
    <property type="term" value="F:protein-folding chaperone binding"/>
    <property type="evidence" value="ECO:0007669"/>
    <property type="project" value="InterPro"/>
</dbReference>
<dbReference type="InterPro" id="IPR036869">
    <property type="entry name" value="J_dom_sf"/>
</dbReference>
<name>A0A0C1L5U2_9BACT</name>
<dbReference type="GO" id="GO:0051259">
    <property type="term" value="P:protein complex oligomerization"/>
    <property type="evidence" value="ECO:0007669"/>
    <property type="project" value="InterPro"/>
</dbReference>
<dbReference type="SUPFAM" id="SSF46565">
    <property type="entry name" value="Chaperone J-domain"/>
    <property type="match status" value="1"/>
</dbReference>
<dbReference type="InterPro" id="IPR036386">
    <property type="entry name" value="HscB_C_sf"/>
</dbReference>
<dbReference type="SMART" id="SM00271">
    <property type="entry name" value="DnaJ"/>
    <property type="match status" value="1"/>
</dbReference>
<dbReference type="Gene3D" id="1.20.1280.20">
    <property type="entry name" value="HscB, C-terminal domain"/>
    <property type="match status" value="1"/>
</dbReference>
<reference evidence="5 6" key="1">
    <citation type="submission" date="2014-11" db="EMBL/GenBank/DDBJ databases">
        <title>Genome sequence of Flavihumibacter solisilvae 3-3.</title>
        <authorList>
            <person name="Zhou G."/>
            <person name="Li M."/>
            <person name="Wang G."/>
        </authorList>
    </citation>
    <scope>NUCLEOTIDE SEQUENCE [LARGE SCALE GENOMIC DNA]</scope>
    <source>
        <strain evidence="5 6">3-3</strain>
    </source>
</reference>
<dbReference type="InterPro" id="IPR001623">
    <property type="entry name" value="DnaJ_domain"/>
</dbReference>
<dbReference type="Pfam" id="PF07743">
    <property type="entry name" value="HSCB_C"/>
    <property type="match status" value="1"/>
</dbReference>
<comment type="caution">
    <text evidence="5">The sequence shown here is derived from an EMBL/GenBank/DDBJ whole genome shotgun (WGS) entry which is preliminary data.</text>
</comment>
<dbReference type="PROSITE" id="PS50076">
    <property type="entry name" value="DNAJ_2"/>
    <property type="match status" value="1"/>
</dbReference>